<organism evidence="2">
    <name type="scientific">Caldithrix abyssi</name>
    <dbReference type="NCBI Taxonomy" id="187145"/>
    <lineage>
        <taxon>Bacteria</taxon>
        <taxon>Pseudomonadati</taxon>
        <taxon>Calditrichota</taxon>
        <taxon>Calditrichia</taxon>
        <taxon>Calditrichales</taxon>
        <taxon>Calditrichaceae</taxon>
        <taxon>Caldithrix</taxon>
    </lineage>
</organism>
<protein>
    <submittedName>
        <fullName evidence="2">DUF1565 domain-containing protein</fullName>
    </submittedName>
</protein>
<dbReference type="AlphaFoldDB" id="A0A7V5PRI5"/>
<evidence type="ECO:0000259" key="1">
    <source>
        <dbReference type="Pfam" id="PF07602"/>
    </source>
</evidence>
<sequence length="534" mass="58553">MVIVDSEVELKNMLIEHNNATTGGGVFGSDSAKVRFSAVTIRQNTGGGIYLQNHATASFDSVQRSNIYFNTLYKDGWDLYNDSEPITVILDTFTVKYPVEKYAFPLSNFSFDIRNGKIPQAEADLYVSPSGNDQNDGLSQQTPFKTITKAMELIFADSLRPHKIILADGTYSTSLTGETFPIFIKKYVTITGQSQEGTILDGENTNQLILINHVKQAGMQNLTLTNGQSNYGGALKALGSVFNIDHVTFTNNNALKGGAMYVGSSQGRLSHLIIQGNSVTSIAGGLYVEESDLELERVIFANNYADNRCGAFLVNSGKVTFIHNTITGNTTKNDRYGVFYSAYPGNLIFENTIIWNNGTNKPISARSAETTLTFFHTDLEGGYEGLSAVSTSPINWLEGNKDADPLFKGGEPFDYNLTAASPCVDRGATFFVWENDTILNMTDDEYQGNAPDMGALESEFSVGIDPNGNSLPKRLALYQNYPNPFNPSTTIKFAVAKKTHVKLLILDILGRKVATLIDKIETLGYKKIIWTGKN</sequence>
<name>A0A7V5PRI5_CALAY</name>
<evidence type="ECO:0000313" key="2">
    <source>
        <dbReference type="EMBL" id="HHJ53811.1"/>
    </source>
</evidence>
<dbReference type="InterPro" id="IPR011050">
    <property type="entry name" value="Pectin_lyase_fold/virulence"/>
</dbReference>
<accession>A0A7V5PRI5</accession>
<dbReference type="Proteomes" id="UP000886124">
    <property type="component" value="Unassembled WGS sequence"/>
</dbReference>
<comment type="caution">
    <text evidence="2">The sequence shown here is derived from an EMBL/GenBank/DDBJ whole genome shotgun (WGS) entry which is preliminary data.</text>
</comment>
<dbReference type="InterPro" id="IPR006626">
    <property type="entry name" value="PbH1"/>
</dbReference>
<gene>
    <name evidence="2" type="ORF">ENJ89_11495</name>
</gene>
<reference evidence="2" key="1">
    <citation type="journal article" date="2020" name="mSystems">
        <title>Genome- and Community-Level Interaction Insights into Carbon Utilization and Element Cycling Functions of Hydrothermarchaeota in Hydrothermal Sediment.</title>
        <authorList>
            <person name="Zhou Z."/>
            <person name="Liu Y."/>
            <person name="Xu W."/>
            <person name="Pan J."/>
            <person name="Luo Z.H."/>
            <person name="Li M."/>
        </authorList>
    </citation>
    <scope>NUCLEOTIDE SEQUENCE [LARGE SCALE GENOMIC DNA]</scope>
    <source>
        <strain evidence="2">HyVt-527</strain>
    </source>
</reference>
<dbReference type="EMBL" id="DROD01000726">
    <property type="protein sequence ID" value="HHJ53811.1"/>
    <property type="molecule type" value="Genomic_DNA"/>
</dbReference>
<dbReference type="Pfam" id="PF07602">
    <property type="entry name" value="DUF1565"/>
    <property type="match status" value="1"/>
</dbReference>
<dbReference type="PANTHER" id="PTHR11319">
    <property type="entry name" value="G PROTEIN-COUPLED RECEPTOR-RELATED"/>
    <property type="match status" value="1"/>
</dbReference>
<dbReference type="InterPro" id="IPR011459">
    <property type="entry name" value="DUF1565"/>
</dbReference>
<dbReference type="SUPFAM" id="SSF51126">
    <property type="entry name" value="Pectin lyase-like"/>
    <property type="match status" value="2"/>
</dbReference>
<dbReference type="Gene3D" id="2.160.20.10">
    <property type="entry name" value="Single-stranded right-handed beta-helix, Pectin lyase-like"/>
    <property type="match status" value="1"/>
</dbReference>
<dbReference type="PANTHER" id="PTHR11319:SF35">
    <property type="entry name" value="OUTER MEMBRANE PROTEIN PMPC-RELATED"/>
    <property type="match status" value="1"/>
</dbReference>
<proteinExistence type="predicted"/>
<feature type="domain" description="DUF1565" evidence="1">
    <location>
        <begin position="130"/>
        <end position="343"/>
    </location>
</feature>
<feature type="non-terminal residue" evidence="2">
    <location>
        <position position="534"/>
    </location>
</feature>
<dbReference type="SMART" id="SM00710">
    <property type="entry name" value="PbH1"/>
    <property type="match status" value="4"/>
</dbReference>
<dbReference type="InterPro" id="IPR012334">
    <property type="entry name" value="Pectin_lyas_fold"/>
</dbReference>